<name>A0AC58SVL5_TOBAC</name>
<accession>A0AC58SVL5</accession>
<organism evidence="1 2">
    <name type="scientific">Nicotiana tabacum</name>
    <name type="common">Common tobacco</name>
    <dbReference type="NCBI Taxonomy" id="4097"/>
    <lineage>
        <taxon>Eukaryota</taxon>
        <taxon>Viridiplantae</taxon>
        <taxon>Streptophyta</taxon>
        <taxon>Embryophyta</taxon>
        <taxon>Tracheophyta</taxon>
        <taxon>Spermatophyta</taxon>
        <taxon>Magnoliopsida</taxon>
        <taxon>eudicotyledons</taxon>
        <taxon>Gunneridae</taxon>
        <taxon>Pentapetalae</taxon>
        <taxon>asterids</taxon>
        <taxon>lamiids</taxon>
        <taxon>Solanales</taxon>
        <taxon>Solanaceae</taxon>
        <taxon>Nicotianoideae</taxon>
        <taxon>Nicotianeae</taxon>
        <taxon>Nicotiana</taxon>
    </lineage>
</organism>
<reference evidence="2" key="2">
    <citation type="submission" date="2025-08" db="UniProtKB">
        <authorList>
            <consortium name="RefSeq"/>
        </authorList>
    </citation>
    <scope>IDENTIFICATION</scope>
    <source>
        <tissue evidence="2">Leaf</tissue>
    </source>
</reference>
<reference evidence="1" key="1">
    <citation type="journal article" date="2014" name="Nat. Commun.">
        <title>The tobacco genome sequence and its comparison with those of tomato and potato.</title>
        <authorList>
            <person name="Sierro N."/>
            <person name="Battey J.N."/>
            <person name="Ouadi S."/>
            <person name="Bakaher N."/>
            <person name="Bovet L."/>
            <person name="Willig A."/>
            <person name="Goepfert S."/>
            <person name="Peitsch M.C."/>
            <person name="Ivanov N.V."/>
        </authorList>
    </citation>
    <scope>NUCLEOTIDE SEQUENCE [LARGE SCALE GENOMIC DNA]</scope>
</reference>
<gene>
    <name evidence="2" type="primary">LOC107780278</name>
</gene>
<dbReference type="RefSeq" id="XP_075089013.1">
    <property type="nucleotide sequence ID" value="XM_075232912.1"/>
</dbReference>
<sequence length="313" mass="34662">MIINYVYLISVLYLSFFFHLVRSQLHTDQINTMRKIYDMLQNDTATSFVWDGINKSSNPCSWKGISCNSNDNSSITNISFSLFSISSSDFLPVICQINTLESLDVSQNNLSSLPDGFITGCGGLIGLNFSRNRLEDSLPNFTGFGNLESLDFSHSNLNGKVDLQLDGLNSLKSLNLSFNNFSGSVPTSLGKFNLLEELQLSANVFQEYAYVMRVTEAGNMYNFGVIMLELLTGKPAISEGMELAKWVLSKSIQHEDLGEVLDSRVSGKSTQVHQQMLLVLEIALQCLSVSSSERPDAKELLETLLTLGQQFGI</sequence>
<evidence type="ECO:0000313" key="2">
    <source>
        <dbReference type="RefSeq" id="XP_075089013.1"/>
    </source>
</evidence>
<protein>
    <submittedName>
        <fullName evidence="2">Uncharacterized protein LOC107780278 isoform X2</fullName>
    </submittedName>
</protein>
<evidence type="ECO:0000313" key="1">
    <source>
        <dbReference type="Proteomes" id="UP000790787"/>
    </source>
</evidence>
<proteinExistence type="predicted"/>
<dbReference type="Proteomes" id="UP000790787">
    <property type="component" value="Chromosome 16"/>
</dbReference>
<keyword evidence="1" id="KW-1185">Reference proteome</keyword>